<organism evidence="11 12">
    <name type="scientific">Coemansia spiralis</name>
    <dbReference type="NCBI Taxonomy" id="417178"/>
    <lineage>
        <taxon>Eukaryota</taxon>
        <taxon>Fungi</taxon>
        <taxon>Fungi incertae sedis</taxon>
        <taxon>Zoopagomycota</taxon>
        <taxon>Kickxellomycotina</taxon>
        <taxon>Kickxellomycetes</taxon>
        <taxon>Kickxellales</taxon>
        <taxon>Kickxellaceae</taxon>
        <taxon>Coemansia</taxon>
    </lineage>
</organism>
<dbReference type="SUPFAM" id="SSF75217">
    <property type="entry name" value="alpha/beta knot"/>
    <property type="match status" value="1"/>
</dbReference>
<evidence type="ECO:0000256" key="3">
    <source>
        <dbReference type="ARBA" id="ARBA00022552"/>
    </source>
</evidence>
<evidence type="ECO:0000259" key="10">
    <source>
        <dbReference type="SMART" id="SM00967"/>
    </source>
</evidence>
<dbReference type="Pfam" id="PF08032">
    <property type="entry name" value="SpoU_sub_bind"/>
    <property type="match status" value="1"/>
</dbReference>
<dbReference type="PANTHER" id="PTHR46103:SF1">
    <property type="entry name" value="RRNA METHYLTRANSFERASE 1, MITOCHONDRIAL"/>
    <property type="match status" value="1"/>
</dbReference>
<comment type="caution">
    <text evidence="11">The sequence shown here is derived from an EMBL/GenBank/DDBJ whole genome shotgun (WGS) entry which is preliminary data.</text>
</comment>
<evidence type="ECO:0000256" key="6">
    <source>
        <dbReference type="ARBA" id="ARBA00022691"/>
    </source>
</evidence>
<dbReference type="NCBIfam" id="TIGR00186">
    <property type="entry name" value="rRNA_methyl_3"/>
    <property type="match status" value="1"/>
</dbReference>
<evidence type="ECO:0000256" key="1">
    <source>
        <dbReference type="ARBA" id="ARBA00004173"/>
    </source>
</evidence>
<reference evidence="11" key="1">
    <citation type="submission" date="2022-07" db="EMBL/GenBank/DDBJ databases">
        <title>Phylogenomic reconstructions and comparative analyses of Kickxellomycotina fungi.</title>
        <authorList>
            <person name="Reynolds N.K."/>
            <person name="Stajich J.E."/>
            <person name="Barry K."/>
            <person name="Grigoriev I.V."/>
            <person name="Crous P."/>
            <person name="Smith M.E."/>
        </authorList>
    </citation>
    <scope>NUCLEOTIDE SEQUENCE</scope>
    <source>
        <strain evidence="11">NRRL 3115</strain>
    </source>
</reference>
<evidence type="ECO:0000256" key="9">
    <source>
        <dbReference type="ARBA" id="ARBA00034881"/>
    </source>
</evidence>
<dbReference type="GO" id="GO:0005739">
    <property type="term" value="C:mitochondrion"/>
    <property type="evidence" value="ECO:0007669"/>
    <property type="project" value="UniProtKB-SubCell"/>
</dbReference>
<dbReference type="Gene3D" id="3.40.1280.10">
    <property type="match status" value="1"/>
</dbReference>
<dbReference type="InterPro" id="IPR013123">
    <property type="entry name" value="SpoU_subst-bd"/>
</dbReference>
<dbReference type="OrthoDB" id="270651at2759"/>
<dbReference type="SUPFAM" id="SSF55315">
    <property type="entry name" value="L30e-like"/>
    <property type="match status" value="1"/>
</dbReference>
<gene>
    <name evidence="11" type="ORF">GGI25_001542</name>
</gene>
<keyword evidence="3" id="KW-0698">rRNA processing</keyword>
<keyword evidence="8" id="KW-0496">Mitochondrion</keyword>
<evidence type="ECO:0000256" key="2">
    <source>
        <dbReference type="ARBA" id="ARBA00007228"/>
    </source>
</evidence>
<feature type="domain" description="RNA 2-O ribose methyltransferase substrate binding" evidence="10">
    <location>
        <begin position="67"/>
        <end position="147"/>
    </location>
</feature>
<dbReference type="InterPro" id="IPR029028">
    <property type="entry name" value="Alpha/beta_knot_MTases"/>
</dbReference>
<keyword evidence="6" id="KW-0949">S-adenosyl-L-methionine</keyword>
<dbReference type="PANTHER" id="PTHR46103">
    <property type="entry name" value="RRNA METHYLTRANSFERASE 1, MITOCHONDRIAL"/>
    <property type="match status" value="1"/>
</dbReference>
<dbReference type="SMART" id="SM00967">
    <property type="entry name" value="SpoU_sub_bind"/>
    <property type="match status" value="1"/>
</dbReference>
<dbReference type="GO" id="GO:0003723">
    <property type="term" value="F:RNA binding"/>
    <property type="evidence" value="ECO:0007669"/>
    <property type="project" value="InterPro"/>
</dbReference>
<dbReference type="InterPro" id="IPR004441">
    <property type="entry name" value="rRNA_MeTrfase_TrmH"/>
</dbReference>
<comment type="subcellular location">
    <subcellularLocation>
        <location evidence="1">Mitochondrion</location>
    </subcellularLocation>
</comment>
<dbReference type="InterPro" id="IPR029026">
    <property type="entry name" value="tRNA_m1G_MTases_N"/>
</dbReference>
<dbReference type="InterPro" id="IPR029064">
    <property type="entry name" value="Ribosomal_eL30-like_sf"/>
</dbReference>
<dbReference type="CDD" id="cd18105">
    <property type="entry name" value="SpoU-like_MRM1"/>
    <property type="match status" value="1"/>
</dbReference>
<protein>
    <recommendedName>
        <fullName evidence="9">rRNA methyltransferase 1, mitochondrial</fullName>
    </recommendedName>
</protein>
<evidence type="ECO:0000256" key="7">
    <source>
        <dbReference type="ARBA" id="ARBA00022946"/>
    </source>
</evidence>
<name>A0A9W8GAE3_9FUNG</name>
<keyword evidence="5" id="KW-0808">Transferase</keyword>
<dbReference type="Proteomes" id="UP001151518">
    <property type="component" value="Unassembled WGS sequence"/>
</dbReference>
<dbReference type="Pfam" id="PF00588">
    <property type="entry name" value="SpoU_methylase"/>
    <property type="match status" value="1"/>
</dbReference>
<evidence type="ECO:0000313" key="11">
    <source>
        <dbReference type="EMBL" id="KAJ2679407.1"/>
    </source>
</evidence>
<evidence type="ECO:0000313" key="12">
    <source>
        <dbReference type="Proteomes" id="UP001151518"/>
    </source>
</evidence>
<dbReference type="InterPro" id="IPR047182">
    <property type="entry name" value="MRM1"/>
</dbReference>
<keyword evidence="7" id="KW-0809">Transit peptide</keyword>
<evidence type="ECO:0000256" key="4">
    <source>
        <dbReference type="ARBA" id="ARBA00022603"/>
    </source>
</evidence>
<dbReference type="InterPro" id="IPR001537">
    <property type="entry name" value="SpoU_MeTrfase"/>
</dbReference>
<proteinExistence type="inferred from homology"/>
<dbReference type="GO" id="GO:0016435">
    <property type="term" value="F:rRNA (guanine) methyltransferase activity"/>
    <property type="evidence" value="ECO:0007669"/>
    <property type="project" value="TreeGrafter"/>
</dbReference>
<sequence>MWGLAQSIFGRALAVGSRPGYKGLQQPLATDPMLVCVRYYHRKTNTMWSKKRVKDLPVIADLPNSELLFGIAPIQAVLQSGSREAYALFYQGKYKGDTRSERFETVLNMAKNMNIPTKKVPKKVLDEAVFENVHQGLVLKVHKIIERCLRCLGKVKDGRYVLFSEENGTILESRRKYPLWLFLDRIQDPQNFGSILRSATFFGADGVVIVGREGCKPSPVVCKASSGAIEFIQYFKVQDPAPFFKKSKDSGWTVVCTTTRNTEEDGQGCSLDSLKALTGPTIIVLGNESDGISDSILQASDINVHIPVGAETPDMIDSLNVNVAAGIVLSAIKFVGE</sequence>
<comment type="similarity">
    <text evidence="2">Belongs to the class IV-like SAM-binding methyltransferase superfamily. RNA methyltransferase TrmH family.</text>
</comment>
<dbReference type="Gene3D" id="3.30.1330.30">
    <property type="match status" value="1"/>
</dbReference>
<keyword evidence="4" id="KW-0489">Methyltransferase</keyword>
<dbReference type="InterPro" id="IPR047261">
    <property type="entry name" value="MRM1_MeTrfase_dom"/>
</dbReference>
<evidence type="ECO:0000256" key="5">
    <source>
        <dbReference type="ARBA" id="ARBA00022679"/>
    </source>
</evidence>
<accession>A0A9W8GAE3</accession>
<evidence type="ECO:0000256" key="8">
    <source>
        <dbReference type="ARBA" id="ARBA00023128"/>
    </source>
</evidence>
<dbReference type="EMBL" id="JANBTW010000012">
    <property type="protein sequence ID" value="KAJ2679407.1"/>
    <property type="molecule type" value="Genomic_DNA"/>
</dbReference>
<dbReference type="AlphaFoldDB" id="A0A9W8GAE3"/>